<dbReference type="AlphaFoldDB" id="A0A9N9XP17"/>
<organism evidence="1 2">
    <name type="scientific">Phyllotreta striolata</name>
    <name type="common">Striped flea beetle</name>
    <name type="synonym">Crioceris striolata</name>
    <dbReference type="NCBI Taxonomy" id="444603"/>
    <lineage>
        <taxon>Eukaryota</taxon>
        <taxon>Metazoa</taxon>
        <taxon>Ecdysozoa</taxon>
        <taxon>Arthropoda</taxon>
        <taxon>Hexapoda</taxon>
        <taxon>Insecta</taxon>
        <taxon>Pterygota</taxon>
        <taxon>Neoptera</taxon>
        <taxon>Endopterygota</taxon>
        <taxon>Coleoptera</taxon>
        <taxon>Polyphaga</taxon>
        <taxon>Cucujiformia</taxon>
        <taxon>Chrysomeloidea</taxon>
        <taxon>Chrysomelidae</taxon>
        <taxon>Galerucinae</taxon>
        <taxon>Alticini</taxon>
        <taxon>Phyllotreta</taxon>
    </lineage>
</organism>
<dbReference type="Proteomes" id="UP001153712">
    <property type="component" value="Chromosome 12"/>
</dbReference>
<evidence type="ECO:0008006" key="3">
    <source>
        <dbReference type="Google" id="ProtNLM"/>
    </source>
</evidence>
<name>A0A9N9XP17_PHYSR</name>
<accession>A0A9N9XP17</accession>
<sequence length="72" mass="8701">MHWKNPNRTRWRCRRHNSLGCINFLYTTGHTVFVQNDHNHACENINKDNLSSHLVNVIHRQIKNRISRRNVQ</sequence>
<dbReference type="Gene3D" id="2.20.25.240">
    <property type="match status" value="1"/>
</dbReference>
<evidence type="ECO:0000313" key="2">
    <source>
        <dbReference type="Proteomes" id="UP001153712"/>
    </source>
</evidence>
<evidence type="ECO:0000313" key="1">
    <source>
        <dbReference type="EMBL" id="CAG9856468.1"/>
    </source>
</evidence>
<dbReference type="OrthoDB" id="6772866at2759"/>
<keyword evidence="2" id="KW-1185">Reference proteome</keyword>
<reference evidence="1" key="1">
    <citation type="submission" date="2022-01" db="EMBL/GenBank/DDBJ databases">
        <authorList>
            <person name="King R."/>
        </authorList>
    </citation>
    <scope>NUCLEOTIDE SEQUENCE</scope>
</reference>
<protein>
    <recommendedName>
        <fullName evidence="3">FLYWCH-type domain-containing protein</fullName>
    </recommendedName>
</protein>
<dbReference type="EMBL" id="OU900105">
    <property type="protein sequence ID" value="CAG9856468.1"/>
    <property type="molecule type" value="Genomic_DNA"/>
</dbReference>
<proteinExistence type="predicted"/>
<gene>
    <name evidence="1" type="ORF">PHYEVI_LOCUS2889</name>
</gene>